<proteinExistence type="inferred from homology"/>
<keyword evidence="15" id="KW-0131">Cell cycle</keyword>
<evidence type="ECO:0000256" key="19">
    <source>
        <dbReference type="ARBA" id="ARBA00059577"/>
    </source>
</evidence>
<dbReference type="AlphaFoldDB" id="A0A8C9DJU1"/>
<dbReference type="Pfam" id="PF00493">
    <property type="entry name" value="MCM"/>
    <property type="match status" value="1"/>
</dbReference>
<dbReference type="InterPro" id="IPR027417">
    <property type="entry name" value="P-loop_NTPase"/>
</dbReference>
<dbReference type="Ensembl" id="ENSPSMT00000016830.1">
    <property type="protein sequence ID" value="ENSPSMP00000014489.1"/>
    <property type="gene ID" value="ENSPSMG00000010353.1"/>
</dbReference>
<keyword evidence="11" id="KW-0067">ATP-binding</keyword>
<comment type="subunit">
    <text evidence="20">Component of the MCM8-MCM9 complex, which forms a hexamer composed of MCM8 and MCM9. Interacts with the DNA mismatch repair (MMR) complex composed at least of MSH2, MSH3, MSH6, PMS1 and MLH1. Interacts with RAD51; the interaction recruits RAD51 to DNA damage sites. Interacts with the MRN complex composed of MRE11, RAD50 and NBN/NBS1. Interacts with CDC6 and ORC2. Interacts with HROB; the interaction recruits the MCM8-MCM9 complex to DNA damage sites.</text>
</comment>
<keyword evidence="12" id="KW-0238">DNA-binding</keyword>
<dbReference type="InterPro" id="IPR012340">
    <property type="entry name" value="NA-bd_OB-fold"/>
</dbReference>
<evidence type="ECO:0000256" key="1">
    <source>
        <dbReference type="ARBA" id="ARBA00004123"/>
    </source>
</evidence>
<evidence type="ECO:0000259" key="21">
    <source>
        <dbReference type="PROSITE" id="PS50051"/>
    </source>
</evidence>
<evidence type="ECO:0000256" key="4">
    <source>
        <dbReference type="ARBA" id="ARBA00012551"/>
    </source>
</evidence>
<evidence type="ECO:0000256" key="3">
    <source>
        <dbReference type="ARBA" id="ARBA00008010"/>
    </source>
</evidence>
<evidence type="ECO:0000256" key="17">
    <source>
        <dbReference type="ARBA" id="ARBA00042306"/>
    </source>
</evidence>
<dbReference type="GO" id="GO:0005694">
    <property type="term" value="C:chromosome"/>
    <property type="evidence" value="ECO:0007669"/>
    <property type="project" value="UniProtKB-SubCell"/>
</dbReference>
<dbReference type="EC" id="3.6.4.12" evidence="4"/>
<evidence type="ECO:0000256" key="18">
    <source>
        <dbReference type="ARBA" id="ARBA00047995"/>
    </source>
</evidence>
<comment type="subcellular location">
    <subcellularLocation>
        <location evidence="2">Chromosome</location>
    </subcellularLocation>
    <subcellularLocation>
        <location evidence="1">Nucleus</location>
    </subcellularLocation>
</comment>
<comment type="similarity">
    <text evidence="3">Belongs to the MCM family.</text>
</comment>
<evidence type="ECO:0000256" key="11">
    <source>
        <dbReference type="ARBA" id="ARBA00022840"/>
    </source>
</evidence>
<protein>
    <recommendedName>
        <fullName evidence="16">DNA helicase MCM8</fullName>
        <ecNumber evidence="4">3.6.4.12</ecNumber>
    </recommendedName>
    <alternativeName>
        <fullName evidence="17">Minichromosome maintenance 8</fullName>
    </alternativeName>
</protein>
<keyword evidence="9" id="KW-0378">Hydrolase</keyword>
<dbReference type="GO" id="GO:0003697">
    <property type="term" value="F:single-stranded DNA binding"/>
    <property type="evidence" value="ECO:0007669"/>
    <property type="project" value="TreeGrafter"/>
</dbReference>
<evidence type="ECO:0000313" key="22">
    <source>
        <dbReference type="Ensembl" id="ENSPSMP00000014489.1"/>
    </source>
</evidence>
<keyword evidence="7" id="KW-0547">Nucleotide-binding</keyword>
<evidence type="ECO:0000313" key="23">
    <source>
        <dbReference type="Proteomes" id="UP000694414"/>
    </source>
</evidence>
<evidence type="ECO:0000256" key="14">
    <source>
        <dbReference type="ARBA" id="ARBA00023242"/>
    </source>
</evidence>
<dbReference type="FunFam" id="2.40.50.140:FF:000487">
    <property type="entry name" value="Minichromosome maintenance 8 homologous recombination repair factor"/>
    <property type="match status" value="1"/>
</dbReference>
<keyword evidence="14" id="KW-0539">Nucleus</keyword>
<dbReference type="InterPro" id="IPR031327">
    <property type="entry name" value="MCM"/>
</dbReference>
<dbReference type="Gene3D" id="3.40.50.300">
    <property type="entry name" value="P-loop containing nucleotide triphosphate hydrolases"/>
    <property type="match status" value="1"/>
</dbReference>
<dbReference type="Pfam" id="PF17207">
    <property type="entry name" value="MCM_OB"/>
    <property type="match status" value="1"/>
</dbReference>
<organism evidence="22 23">
    <name type="scientific">Prolemur simus</name>
    <name type="common">Greater bamboo lemur</name>
    <name type="synonym">Hapalemur simus</name>
    <dbReference type="NCBI Taxonomy" id="1328070"/>
    <lineage>
        <taxon>Eukaryota</taxon>
        <taxon>Metazoa</taxon>
        <taxon>Chordata</taxon>
        <taxon>Craniata</taxon>
        <taxon>Vertebrata</taxon>
        <taxon>Euteleostomi</taxon>
        <taxon>Mammalia</taxon>
        <taxon>Eutheria</taxon>
        <taxon>Euarchontoglires</taxon>
        <taxon>Primates</taxon>
        <taxon>Strepsirrhini</taxon>
        <taxon>Lemuriformes</taxon>
        <taxon>Lemuridae</taxon>
        <taxon>Prolemur</taxon>
    </lineage>
</organism>
<comment type="catalytic activity">
    <reaction evidence="18">
        <text>ATP + H2O = ADP + phosphate + H(+)</text>
        <dbReference type="Rhea" id="RHEA:13065"/>
        <dbReference type="ChEBI" id="CHEBI:15377"/>
        <dbReference type="ChEBI" id="CHEBI:15378"/>
        <dbReference type="ChEBI" id="CHEBI:30616"/>
        <dbReference type="ChEBI" id="CHEBI:43474"/>
        <dbReference type="ChEBI" id="CHEBI:456216"/>
        <dbReference type="EC" id="3.6.4.12"/>
    </reaction>
</comment>
<keyword evidence="8" id="KW-0227">DNA damage</keyword>
<dbReference type="GO" id="GO:0005524">
    <property type="term" value="F:ATP binding"/>
    <property type="evidence" value="ECO:0007669"/>
    <property type="project" value="UniProtKB-KW"/>
</dbReference>
<keyword evidence="23" id="KW-1185">Reference proteome</keyword>
<dbReference type="PANTHER" id="PTHR11630">
    <property type="entry name" value="DNA REPLICATION LICENSING FACTOR MCM FAMILY MEMBER"/>
    <property type="match status" value="1"/>
</dbReference>
<dbReference type="SUPFAM" id="SSF50249">
    <property type="entry name" value="Nucleic acid-binding proteins"/>
    <property type="match status" value="1"/>
</dbReference>
<gene>
    <name evidence="22" type="primary">MCM8</name>
</gene>
<keyword evidence="13" id="KW-0234">DNA repair</keyword>
<dbReference type="GO" id="GO:0006260">
    <property type="term" value="P:DNA replication"/>
    <property type="evidence" value="ECO:0007669"/>
    <property type="project" value="UniProtKB-KW"/>
</dbReference>
<evidence type="ECO:0000256" key="12">
    <source>
        <dbReference type="ARBA" id="ARBA00023125"/>
    </source>
</evidence>
<keyword evidence="10" id="KW-0347">Helicase</keyword>
<reference evidence="22" key="1">
    <citation type="submission" date="2025-08" db="UniProtKB">
        <authorList>
            <consortium name="Ensembl"/>
        </authorList>
    </citation>
    <scope>IDENTIFICATION</scope>
</reference>
<dbReference type="GO" id="GO:0005634">
    <property type="term" value="C:nucleus"/>
    <property type="evidence" value="ECO:0007669"/>
    <property type="project" value="UniProtKB-SubCell"/>
</dbReference>
<feature type="domain" description="MCM C-terminal AAA(+) ATPase" evidence="21">
    <location>
        <begin position="185"/>
        <end position="252"/>
    </location>
</feature>
<evidence type="ECO:0000256" key="10">
    <source>
        <dbReference type="ARBA" id="ARBA00022806"/>
    </source>
</evidence>
<accession>A0A8C9DJU1</accession>
<evidence type="ECO:0000256" key="9">
    <source>
        <dbReference type="ARBA" id="ARBA00022801"/>
    </source>
</evidence>
<keyword evidence="6" id="KW-0235">DNA replication</keyword>
<evidence type="ECO:0000256" key="2">
    <source>
        <dbReference type="ARBA" id="ARBA00004286"/>
    </source>
</evidence>
<dbReference type="GO" id="GO:0000724">
    <property type="term" value="P:double-strand break repair via homologous recombination"/>
    <property type="evidence" value="ECO:0007669"/>
    <property type="project" value="TreeGrafter"/>
</dbReference>
<dbReference type="FunFam" id="2.20.28.10:FF:000007">
    <property type="entry name" value="DNA helicase MCM8 isoform X1"/>
    <property type="match status" value="1"/>
</dbReference>
<evidence type="ECO:0000256" key="8">
    <source>
        <dbReference type="ARBA" id="ARBA00022763"/>
    </source>
</evidence>
<dbReference type="Proteomes" id="UP000694414">
    <property type="component" value="Unplaced"/>
</dbReference>
<dbReference type="PROSITE" id="PS50051">
    <property type="entry name" value="MCM_2"/>
    <property type="match status" value="1"/>
</dbReference>
<name>A0A8C9DJU1_PROSS</name>
<comment type="function">
    <text evidence="19">Component of the MCM8-MCM9 complex, a complex involved in the repair of double-stranded DNA breaks (DBSs) and DNA interstrand cross-links (ICLs) by homologous recombination (HR). Required for DNA resection by the MRE11-RAD50-NBN/NBS1 (MRN) complex by recruiting the MRN complex to the repair site and by promoting the complex nuclease activity. Probably by regulating the localization of the MNR complex, indirectly regulates the recruitment of downstream effector RAD51 to DNA damage sites including DBSs and ICLs. The MCM8-MCM9 complex is dispensable for DNA replication and S phase progression. However, may play a non-essential for DNA replication: may be involved in the activation of the prereplicative complex (pre-RC) during G(1) phase by recruiting CDC6 to the origin recognition complex (ORC). Probably by regulating HR, plays a key role during gametogenesis. Stabilizes MCM9 protein.</text>
</comment>
<evidence type="ECO:0000256" key="16">
    <source>
        <dbReference type="ARBA" id="ARBA00041084"/>
    </source>
</evidence>
<reference evidence="22" key="2">
    <citation type="submission" date="2025-09" db="UniProtKB">
        <authorList>
            <consortium name="Ensembl"/>
        </authorList>
    </citation>
    <scope>IDENTIFICATION</scope>
</reference>
<evidence type="ECO:0000256" key="5">
    <source>
        <dbReference type="ARBA" id="ARBA00022454"/>
    </source>
</evidence>
<evidence type="ECO:0000256" key="20">
    <source>
        <dbReference type="ARBA" id="ARBA00064061"/>
    </source>
</evidence>
<dbReference type="GeneTree" id="ENSGT01150000286951"/>
<evidence type="ECO:0000256" key="15">
    <source>
        <dbReference type="ARBA" id="ARBA00023306"/>
    </source>
</evidence>
<evidence type="ECO:0000256" key="7">
    <source>
        <dbReference type="ARBA" id="ARBA00022741"/>
    </source>
</evidence>
<dbReference type="PANTHER" id="PTHR11630:SF47">
    <property type="entry name" value="DNA HELICASE MCM8"/>
    <property type="match status" value="1"/>
</dbReference>
<dbReference type="SMART" id="SM00350">
    <property type="entry name" value="MCM"/>
    <property type="match status" value="1"/>
</dbReference>
<dbReference type="GO" id="GO:0017116">
    <property type="term" value="F:single-stranded DNA helicase activity"/>
    <property type="evidence" value="ECO:0007669"/>
    <property type="project" value="TreeGrafter"/>
</dbReference>
<dbReference type="InterPro" id="IPR033762">
    <property type="entry name" value="MCM_OB"/>
</dbReference>
<dbReference type="Gene3D" id="2.40.50.140">
    <property type="entry name" value="Nucleic acid-binding proteins"/>
    <property type="match status" value="1"/>
</dbReference>
<keyword evidence="5" id="KW-0158">Chromosome</keyword>
<evidence type="ECO:0000256" key="13">
    <source>
        <dbReference type="ARBA" id="ARBA00023204"/>
    </source>
</evidence>
<dbReference type="InterPro" id="IPR001208">
    <property type="entry name" value="MCM_dom"/>
</dbReference>
<sequence>MAFLCAACGEVQSLSLPDGKYSLPTKCPVPTCRGKSFTALRSSPLTVTMDWQSIKIQELMSDDQREAGRIPRTIECELVHDLVDSCVPGDTVTVTGIVKVSNAEESSRSKNDKCMFLLYIEANSICNSKGQKTKTSEDGCKHGTLMEFSLKDLYAIQEIQAEENLFKLIVKYVCSYLKFYYTCLVKAGLALALFGGSQKYADDKNRIPIRGDPHILVVGDPGLGKSQMLQGSTVIKHKEVEAQRSLSHKAGA</sequence>
<dbReference type="GO" id="GO:0097362">
    <property type="term" value="C:MCM8-MCM9 complex"/>
    <property type="evidence" value="ECO:0007669"/>
    <property type="project" value="UniProtKB-ARBA"/>
</dbReference>
<dbReference type="GO" id="GO:0016787">
    <property type="term" value="F:hydrolase activity"/>
    <property type="evidence" value="ECO:0007669"/>
    <property type="project" value="UniProtKB-KW"/>
</dbReference>
<evidence type="ECO:0000256" key="6">
    <source>
        <dbReference type="ARBA" id="ARBA00022705"/>
    </source>
</evidence>